<evidence type="ECO:0000259" key="3">
    <source>
        <dbReference type="Pfam" id="PF12849"/>
    </source>
</evidence>
<dbReference type="AlphaFoldDB" id="A0A2H9TBV1"/>
<comment type="caution">
    <text evidence="4">The sequence shown here is derived from an EMBL/GenBank/DDBJ whole genome shotgun (WGS) entry which is preliminary data.</text>
</comment>
<accession>A0A2H9TBV1</accession>
<dbReference type="EMBL" id="NSIT01000007">
    <property type="protein sequence ID" value="PJE80725.1"/>
    <property type="molecule type" value="Genomic_DNA"/>
</dbReference>
<gene>
    <name evidence="4" type="primary">pstS1</name>
    <name evidence="4" type="ORF">CI610_00275</name>
</gene>
<dbReference type="GO" id="GO:0042301">
    <property type="term" value="F:phosphate ion binding"/>
    <property type="evidence" value="ECO:0007669"/>
    <property type="project" value="InterPro"/>
</dbReference>
<evidence type="ECO:0000256" key="1">
    <source>
        <dbReference type="ARBA" id="ARBA00022448"/>
    </source>
</evidence>
<organism evidence="4">
    <name type="scientific">invertebrate metagenome</name>
    <dbReference type="NCBI Taxonomy" id="1711999"/>
    <lineage>
        <taxon>unclassified sequences</taxon>
        <taxon>metagenomes</taxon>
        <taxon>organismal metagenomes</taxon>
    </lineage>
</organism>
<dbReference type="PROSITE" id="PS51257">
    <property type="entry name" value="PROKAR_LIPOPROTEIN"/>
    <property type="match status" value="1"/>
</dbReference>
<evidence type="ECO:0000313" key="4">
    <source>
        <dbReference type="EMBL" id="PJE80725.1"/>
    </source>
</evidence>
<dbReference type="PANTHER" id="PTHR30570:SF1">
    <property type="entry name" value="PHOSPHATE-BINDING PROTEIN PSTS"/>
    <property type="match status" value="1"/>
</dbReference>
<name>A0A2H9TBV1_9ZZZZ</name>
<sequence>MKKANITRRGLKKTMMAVLGIAGMTAFLAGCGDTETVESQQSISVSGSTSVTEVMELLAETWEQKNPSAVIEVQGTGSSAGIKAANDGTSEIGMSSRKVKPEEENANITEAILAHDGIAVVVNPDNKVNNLSKSTIADIFRGDVTNWKEVGGGNHPIVIVTRDPASGTRGAFEDIMKLTIKTPSGHNISAVADTAQVASGNGVVKTTVAHNPYAIGYVSLGTVDDSLKALEVDGVAPSVTTISNREYSIARPFVLLYDEETLSPEGRKYLKWILSDEGQNVVAKHGYIPVG</sequence>
<dbReference type="NCBIfam" id="TIGR02136">
    <property type="entry name" value="ptsS_2"/>
    <property type="match status" value="1"/>
</dbReference>
<proteinExistence type="predicted"/>
<dbReference type="PANTHER" id="PTHR30570">
    <property type="entry name" value="PERIPLASMIC PHOSPHATE BINDING COMPONENT OF PHOSPHATE ABC TRANSPORTER"/>
    <property type="match status" value="1"/>
</dbReference>
<keyword evidence="1" id="KW-0813">Transport</keyword>
<dbReference type="InterPro" id="IPR024370">
    <property type="entry name" value="PBP_domain"/>
</dbReference>
<protein>
    <submittedName>
        <fullName evidence="4">Phosphate-binding protein PstS 1</fullName>
    </submittedName>
</protein>
<keyword evidence="2" id="KW-0732">Signal</keyword>
<dbReference type="CDD" id="cd13653">
    <property type="entry name" value="PBP2_phosphate_like_1"/>
    <property type="match status" value="1"/>
</dbReference>
<feature type="domain" description="PBP" evidence="3">
    <location>
        <begin position="39"/>
        <end position="277"/>
    </location>
</feature>
<evidence type="ECO:0000256" key="2">
    <source>
        <dbReference type="ARBA" id="ARBA00022729"/>
    </source>
</evidence>
<dbReference type="Gene3D" id="3.40.190.10">
    <property type="entry name" value="Periplasmic binding protein-like II"/>
    <property type="match status" value="2"/>
</dbReference>
<reference evidence="4" key="1">
    <citation type="journal article" date="2017" name="Appl. Environ. Microbiol.">
        <title>Molecular characterization of an Endozoicomonas-like organism causing infection in king scallop Pecten maximus L.</title>
        <authorList>
            <person name="Cano I."/>
            <person name="van Aerle R."/>
            <person name="Ross S."/>
            <person name="Verner-Jeffreys D.W."/>
            <person name="Paley R.K."/>
            <person name="Rimmer G."/>
            <person name="Ryder D."/>
            <person name="Hooper P."/>
            <person name="Stone D."/>
            <person name="Feist S.W."/>
        </authorList>
    </citation>
    <scope>NUCLEOTIDE SEQUENCE</scope>
</reference>
<dbReference type="SUPFAM" id="SSF53850">
    <property type="entry name" value="Periplasmic binding protein-like II"/>
    <property type="match status" value="1"/>
</dbReference>
<dbReference type="Pfam" id="PF12849">
    <property type="entry name" value="PBP_like_2"/>
    <property type="match status" value="1"/>
</dbReference>
<dbReference type="InterPro" id="IPR011862">
    <property type="entry name" value="Phos-bd"/>
</dbReference>
<dbReference type="InterPro" id="IPR050811">
    <property type="entry name" value="Phosphate_ABC_transporter"/>
</dbReference>